<proteinExistence type="predicted"/>
<protein>
    <submittedName>
        <fullName evidence="1">Uncharacterized protein</fullName>
    </submittedName>
</protein>
<reference evidence="2" key="1">
    <citation type="submission" date="2017-02" db="EMBL/GenBank/DDBJ databases">
        <authorList>
            <person name="Tetz G."/>
            <person name="Tetz V."/>
        </authorList>
    </citation>
    <scope>NUCLEOTIDE SEQUENCE [LARGE SCALE GENOMIC DNA]</scope>
    <source>
        <strain evidence="2">VT16-26</strain>
    </source>
</reference>
<evidence type="ECO:0000313" key="2">
    <source>
        <dbReference type="Proteomes" id="UP000196355"/>
    </source>
</evidence>
<organism evidence="1 2">
    <name type="scientific">Chryseobacterium mucoviscidosis</name>
    <dbReference type="NCBI Taxonomy" id="1945581"/>
    <lineage>
        <taxon>Bacteria</taxon>
        <taxon>Pseudomonadati</taxon>
        <taxon>Bacteroidota</taxon>
        <taxon>Flavobacteriia</taxon>
        <taxon>Flavobacteriales</taxon>
        <taxon>Weeksellaceae</taxon>
        <taxon>Chryseobacterium group</taxon>
        <taxon>Chryseobacterium</taxon>
    </lineage>
</organism>
<dbReference type="Proteomes" id="UP000196355">
    <property type="component" value="Unassembled WGS sequence"/>
</dbReference>
<accession>A0A202BY30</accession>
<evidence type="ECO:0000313" key="1">
    <source>
        <dbReference type="EMBL" id="OVE56408.1"/>
    </source>
</evidence>
<name>A0A202BY30_9FLAO</name>
<sequence>MRAERSGARNKKDTVESRKQLLKKLKIDNISFFMFSKGVISEFLLQYRILKKKKDKRKPSILNLSEIKRIYPPYLFE</sequence>
<keyword evidence="2" id="KW-1185">Reference proteome</keyword>
<dbReference type="AlphaFoldDB" id="A0A202BY30"/>
<dbReference type="EMBL" id="MVAG01000122">
    <property type="protein sequence ID" value="OVE56408.1"/>
    <property type="molecule type" value="Genomic_DNA"/>
</dbReference>
<gene>
    <name evidence="1" type="ORF">B0E34_12775</name>
</gene>
<comment type="caution">
    <text evidence="1">The sequence shown here is derived from an EMBL/GenBank/DDBJ whole genome shotgun (WGS) entry which is preliminary data.</text>
</comment>